<evidence type="ECO:0000313" key="3">
    <source>
        <dbReference type="Proteomes" id="UP000544095"/>
    </source>
</evidence>
<feature type="non-terminal residue" evidence="2">
    <location>
        <position position="1"/>
    </location>
</feature>
<protein>
    <submittedName>
        <fullName evidence="2">Homocitrate synthase</fullName>
    </submittedName>
</protein>
<organism evidence="2 3">
    <name type="scientific">Fusarium pseudoanthophilum</name>
    <dbReference type="NCBI Taxonomy" id="48495"/>
    <lineage>
        <taxon>Eukaryota</taxon>
        <taxon>Fungi</taxon>
        <taxon>Dikarya</taxon>
        <taxon>Ascomycota</taxon>
        <taxon>Pezizomycotina</taxon>
        <taxon>Sordariomycetes</taxon>
        <taxon>Hypocreomycetidae</taxon>
        <taxon>Hypocreales</taxon>
        <taxon>Nectriaceae</taxon>
        <taxon>Fusarium</taxon>
        <taxon>Fusarium fujikuroi species complex</taxon>
    </lineage>
</organism>
<feature type="region of interest" description="Disordered" evidence="1">
    <location>
        <begin position="1"/>
        <end position="63"/>
    </location>
</feature>
<comment type="caution">
    <text evidence="2">The sequence shown here is derived from an EMBL/GenBank/DDBJ whole genome shotgun (WGS) entry which is preliminary data.</text>
</comment>
<dbReference type="AlphaFoldDB" id="A0A8H5NEA8"/>
<accession>A0A8H5NEA8</accession>
<feature type="compositionally biased region" description="Polar residues" evidence="1">
    <location>
        <begin position="1"/>
        <end position="31"/>
    </location>
</feature>
<evidence type="ECO:0000313" key="2">
    <source>
        <dbReference type="EMBL" id="KAF5562957.1"/>
    </source>
</evidence>
<keyword evidence="3" id="KW-1185">Reference proteome</keyword>
<gene>
    <name evidence="2" type="ORF">FPANT_14228</name>
</gene>
<name>A0A8H5NEA8_9HYPO</name>
<evidence type="ECO:0000256" key="1">
    <source>
        <dbReference type="SAM" id="MobiDB-lite"/>
    </source>
</evidence>
<dbReference type="EMBL" id="JAAOAR010001618">
    <property type="protein sequence ID" value="KAF5562957.1"/>
    <property type="molecule type" value="Genomic_DNA"/>
</dbReference>
<reference evidence="2 3" key="1">
    <citation type="submission" date="2020-05" db="EMBL/GenBank/DDBJ databases">
        <title>Identification and distribution of gene clusters putatively required for synthesis of sphingolipid metabolism inhibitors in phylogenetically diverse species of the filamentous fungus Fusarium.</title>
        <authorList>
            <person name="Kim H.-S."/>
            <person name="Busman M."/>
            <person name="Brown D.W."/>
            <person name="Divon H."/>
            <person name="Uhlig S."/>
            <person name="Proctor R.H."/>
        </authorList>
    </citation>
    <scope>NUCLEOTIDE SEQUENCE [LARGE SCALE GENOMIC DNA]</scope>
    <source>
        <strain evidence="2 3">NRRL 25211</strain>
    </source>
</reference>
<proteinExistence type="predicted"/>
<dbReference type="Proteomes" id="UP000544095">
    <property type="component" value="Unassembled WGS sequence"/>
</dbReference>
<sequence>MQSANNPISHHTSHTMGQGAASSNGGDNSCGANCVDNHVGHAIGDGDGVVRVSGGETGNDGGVVMEASVTDVGVSDLNQTTTTTSNYE</sequence>